<reference evidence="1" key="1">
    <citation type="journal article" date="2019" name="Sci. Rep.">
        <title>Draft genome of Tanacetum cinerariifolium, the natural source of mosquito coil.</title>
        <authorList>
            <person name="Yamashiro T."/>
            <person name="Shiraishi A."/>
            <person name="Satake H."/>
            <person name="Nakayama K."/>
        </authorList>
    </citation>
    <scope>NUCLEOTIDE SEQUENCE</scope>
</reference>
<sequence length="149" mass="17251">MTLNRNLVTSHYFLLIYFDYEENATKEKRNSVNLLNGDSNNAGGEERTIRNCSTKTSSTVSLELALLYPRMILDEEKMIERLYGLIVHEVNNKRQREDDQGRNSCQQQNMSWEVVRIYAAAVDQITRKTMLELYRSATHANFIITTVPA</sequence>
<dbReference type="AlphaFoldDB" id="A0A6L2ML11"/>
<dbReference type="EMBL" id="BKCJ010006928">
    <property type="protein sequence ID" value="GEU74663.1"/>
    <property type="molecule type" value="Genomic_DNA"/>
</dbReference>
<accession>A0A6L2ML11</accession>
<proteinExistence type="predicted"/>
<organism evidence="1">
    <name type="scientific">Tanacetum cinerariifolium</name>
    <name type="common">Dalmatian daisy</name>
    <name type="synonym">Chrysanthemum cinerariifolium</name>
    <dbReference type="NCBI Taxonomy" id="118510"/>
    <lineage>
        <taxon>Eukaryota</taxon>
        <taxon>Viridiplantae</taxon>
        <taxon>Streptophyta</taxon>
        <taxon>Embryophyta</taxon>
        <taxon>Tracheophyta</taxon>
        <taxon>Spermatophyta</taxon>
        <taxon>Magnoliopsida</taxon>
        <taxon>eudicotyledons</taxon>
        <taxon>Gunneridae</taxon>
        <taxon>Pentapetalae</taxon>
        <taxon>asterids</taxon>
        <taxon>campanulids</taxon>
        <taxon>Asterales</taxon>
        <taxon>Asteraceae</taxon>
        <taxon>Asteroideae</taxon>
        <taxon>Anthemideae</taxon>
        <taxon>Anthemidinae</taxon>
        <taxon>Tanacetum</taxon>
    </lineage>
</organism>
<evidence type="ECO:0000313" key="1">
    <source>
        <dbReference type="EMBL" id="GEU74663.1"/>
    </source>
</evidence>
<protein>
    <submittedName>
        <fullName evidence="1">Uncharacterized protein</fullName>
    </submittedName>
</protein>
<comment type="caution">
    <text evidence="1">The sequence shown here is derived from an EMBL/GenBank/DDBJ whole genome shotgun (WGS) entry which is preliminary data.</text>
</comment>
<gene>
    <name evidence="1" type="ORF">Tci_046641</name>
</gene>
<name>A0A6L2ML11_TANCI</name>